<gene>
    <name evidence="1" type="ORF">AB5L97_00900</name>
</gene>
<reference evidence="1" key="1">
    <citation type="submission" date="2024-07" db="EMBL/GenBank/DDBJ databases">
        <authorList>
            <person name="fu j."/>
        </authorList>
    </citation>
    <scope>NUCLEOTIDE SEQUENCE</scope>
    <source>
        <strain evidence="1">P10A9</strain>
    </source>
</reference>
<dbReference type="EMBL" id="CP163302">
    <property type="protein sequence ID" value="XDP45616.1"/>
    <property type="molecule type" value="Genomic_DNA"/>
</dbReference>
<protein>
    <submittedName>
        <fullName evidence="1">Uncharacterized protein</fullName>
    </submittedName>
</protein>
<name>A0AB39L3B8_9MICC</name>
<evidence type="ECO:0000313" key="1">
    <source>
        <dbReference type="EMBL" id="XDP45616.1"/>
    </source>
</evidence>
<dbReference type="RefSeq" id="WP_369046116.1">
    <property type="nucleotide sequence ID" value="NZ_CP163302.1"/>
</dbReference>
<dbReference type="AlphaFoldDB" id="A0AB39L3B8"/>
<accession>A0AB39L3B8</accession>
<sequence length="286" mass="29715">MITPPSAGDRSYALMGRPDAQSGATGVGLRVLAGTISISMFRAVPSLKSEADAKPTLDAMAGVAKELIHQSLKHPPVVTPPPANAMSPQQLTDLLQSVSGPGGKKVDTAAGTVVDGTSVGPIEKCTYSDGTYYSALRGSTWVGGEFPASMTTMGSTLFIAGLTVNLVSMPTGAAQPYPFDKRAADLRDCPVIQEQVFSDTASSSTSQWTSIRRLGLDVAADSTYAIAHEHPDSGVWHLFVGARKGTLSVELATIWPVGSDPQPRVDEMAAVINEVFAKAGQPAGGT</sequence>
<dbReference type="KEGG" id="spue:AB5L97_00900"/>
<proteinExistence type="predicted"/>
<organism evidence="1">
    <name type="scientific">Sinomonas puerhi</name>
    <dbReference type="NCBI Taxonomy" id="3238584"/>
    <lineage>
        <taxon>Bacteria</taxon>
        <taxon>Bacillati</taxon>
        <taxon>Actinomycetota</taxon>
        <taxon>Actinomycetes</taxon>
        <taxon>Micrococcales</taxon>
        <taxon>Micrococcaceae</taxon>
        <taxon>Sinomonas</taxon>
    </lineage>
</organism>